<accession>A0ACB0Z4H9</accession>
<organism evidence="1 2">
    <name type="scientific">Meloidogyne enterolobii</name>
    <name type="common">Root-knot nematode worm</name>
    <name type="synonym">Meloidogyne mayaguensis</name>
    <dbReference type="NCBI Taxonomy" id="390850"/>
    <lineage>
        <taxon>Eukaryota</taxon>
        <taxon>Metazoa</taxon>
        <taxon>Ecdysozoa</taxon>
        <taxon>Nematoda</taxon>
        <taxon>Chromadorea</taxon>
        <taxon>Rhabditida</taxon>
        <taxon>Tylenchina</taxon>
        <taxon>Tylenchomorpha</taxon>
        <taxon>Tylenchoidea</taxon>
        <taxon>Meloidogynidae</taxon>
        <taxon>Meloidogyninae</taxon>
        <taxon>Meloidogyne</taxon>
    </lineage>
</organism>
<evidence type="ECO:0000313" key="2">
    <source>
        <dbReference type="Proteomes" id="UP001497535"/>
    </source>
</evidence>
<keyword evidence="2" id="KW-1185">Reference proteome</keyword>
<dbReference type="EMBL" id="CAVMJV010000024">
    <property type="protein sequence ID" value="CAK5073499.1"/>
    <property type="molecule type" value="Genomic_DNA"/>
</dbReference>
<reference evidence="1" key="1">
    <citation type="submission" date="2023-11" db="EMBL/GenBank/DDBJ databases">
        <authorList>
            <person name="Poullet M."/>
        </authorList>
    </citation>
    <scope>NUCLEOTIDE SEQUENCE</scope>
    <source>
        <strain evidence="1">E1834</strain>
    </source>
</reference>
<sequence length="102" mass="11812">MKPSGGFIIEKEDIYKIVKNSKYSTPYIDQEVQVGVDANGKGAFRLNFYGQTLILIIFRIERKYMHPQIIFAEIVAFLFNFVSCFGHMDFVALFEAGLFRRC</sequence>
<proteinExistence type="predicted"/>
<evidence type="ECO:0000313" key="1">
    <source>
        <dbReference type="EMBL" id="CAK5073499.1"/>
    </source>
</evidence>
<dbReference type="Proteomes" id="UP001497535">
    <property type="component" value="Unassembled WGS sequence"/>
</dbReference>
<comment type="caution">
    <text evidence="1">The sequence shown here is derived from an EMBL/GenBank/DDBJ whole genome shotgun (WGS) entry which is preliminary data.</text>
</comment>
<protein>
    <submittedName>
        <fullName evidence="1">Uncharacterized protein</fullName>
    </submittedName>
</protein>
<gene>
    <name evidence="1" type="ORF">MENTE1834_LOCUS20175</name>
</gene>
<name>A0ACB0Z4H9_MELEN</name>